<proteinExistence type="predicted"/>
<dbReference type="SUPFAM" id="SSF53756">
    <property type="entry name" value="UDP-Glycosyltransferase/glycogen phosphorylase"/>
    <property type="match status" value="1"/>
</dbReference>
<dbReference type="Pfam" id="PF13692">
    <property type="entry name" value="Glyco_trans_1_4"/>
    <property type="match status" value="1"/>
</dbReference>
<gene>
    <name evidence="2" type="ORF">EV672_1199</name>
</gene>
<dbReference type="CDD" id="cd03801">
    <property type="entry name" value="GT4_PimA-like"/>
    <property type="match status" value="1"/>
</dbReference>
<dbReference type="InterPro" id="IPR028098">
    <property type="entry name" value="Glyco_trans_4-like_N"/>
</dbReference>
<name>A0A4R6QZF6_9BURK</name>
<dbReference type="PANTHER" id="PTHR45947">
    <property type="entry name" value="SULFOQUINOVOSYL TRANSFERASE SQD2"/>
    <property type="match status" value="1"/>
</dbReference>
<reference evidence="2 3" key="1">
    <citation type="submission" date="2019-03" db="EMBL/GenBank/DDBJ databases">
        <title>Genomic Encyclopedia of Type Strains, Phase IV (KMG-IV): sequencing the most valuable type-strain genomes for metagenomic binning, comparative biology and taxonomic classification.</title>
        <authorList>
            <person name="Goeker M."/>
        </authorList>
    </citation>
    <scope>NUCLEOTIDE SEQUENCE [LARGE SCALE GENOMIC DNA]</scope>
    <source>
        <strain evidence="2 3">DSM 11901</strain>
    </source>
</reference>
<feature type="domain" description="Glycosyltransferase subfamily 4-like N-terminal" evidence="1">
    <location>
        <begin position="25"/>
        <end position="215"/>
    </location>
</feature>
<dbReference type="OrthoDB" id="9816564at2"/>
<evidence type="ECO:0000313" key="3">
    <source>
        <dbReference type="Proteomes" id="UP000294593"/>
    </source>
</evidence>
<evidence type="ECO:0000259" key="1">
    <source>
        <dbReference type="Pfam" id="PF13579"/>
    </source>
</evidence>
<evidence type="ECO:0000313" key="2">
    <source>
        <dbReference type="EMBL" id="TDP78689.1"/>
    </source>
</evidence>
<dbReference type="PANTHER" id="PTHR45947:SF3">
    <property type="entry name" value="SULFOQUINOVOSYL TRANSFERASE SQD2"/>
    <property type="match status" value="1"/>
</dbReference>
<dbReference type="Gene3D" id="3.40.50.2000">
    <property type="entry name" value="Glycogen Phosphorylase B"/>
    <property type="match status" value="2"/>
</dbReference>
<accession>A0A4R6QZF6</accession>
<keyword evidence="3" id="KW-1185">Reference proteome</keyword>
<organism evidence="2 3">
    <name type="scientific">Aquabacterium commune</name>
    <dbReference type="NCBI Taxonomy" id="70586"/>
    <lineage>
        <taxon>Bacteria</taxon>
        <taxon>Pseudomonadati</taxon>
        <taxon>Pseudomonadota</taxon>
        <taxon>Betaproteobacteria</taxon>
        <taxon>Burkholderiales</taxon>
        <taxon>Aquabacterium</taxon>
    </lineage>
</organism>
<sequence length="412" mass="45598">MPHDTLPPQRILWTMPYLPWPITSGGKARQYHLLRCMAERGHRITLLVQSKTPADAAVHAALKPLVDELIVLPRRPLKHPLTLWHAACSRLPLLTSVNGFAPALSARFEALLQSRHWDVVQIEHSYGLQPFLAALQRHRQPFLLVEHNVESELGAATYGQWPALARPVVWYDQWRARRWERQAMSMADVVVAVTDADARKLAAIGGRPTCVVSNGVDTRGFADVQPDAAGQRVLFVGNYEYAPNIDAVEWALDEVWPRLWALRPEARFVVCGHAMPDAWRQRWPDPRIDWRGYVPSLPEVQSQSAVFMAPLRSGGGSKLKVLEALAAGLPVVSTREGLSGLDVQDGVQARVADTADAMAQATAELLAQPDHAQALGQAARQHVTARFDWSAAATQLEAAHAAVRRTARGERP</sequence>
<dbReference type="Pfam" id="PF13579">
    <property type="entry name" value="Glyco_trans_4_4"/>
    <property type="match status" value="1"/>
</dbReference>
<dbReference type="AlphaFoldDB" id="A0A4R6QZF6"/>
<dbReference type="GO" id="GO:0016758">
    <property type="term" value="F:hexosyltransferase activity"/>
    <property type="evidence" value="ECO:0007669"/>
    <property type="project" value="TreeGrafter"/>
</dbReference>
<comment type="caution">
    <text evidence="2">The sequence shown here is derived from an EMBL/GenBank/DDBJ whole genome shotgun (WGS) entry which is preliminary data.</text>
</comment>
<dbReference type="Proteomes" id="UP000294593">
    <property type="component" value="Unassembled WGS sequence"/>
</dbReference>
<dbReference type="InterPro" id="IPR050194">
    <property type="entry name" value="Glycosyltransferase_grp1"/>
</dbReference>
<keyword evidence="2" id="KW-0808">Transferase</keyword>
<dbReference type="RefSeq" id="WP_133611324.1">
    <property type="nucleotide sequence ID" value="NZ_SNXW01000019.1"/>
</dbReference>
<dbReference type="EMBL" id="SNXW01000019">
    <property type="protein sequence ID" value="TDP78689.1"/>
    <property type="molecule type" value="Genomic_DNA"/>
</dbReference>
<protein>
    <submittedName>
        <fullName evidence="2">Glycosyltransferase involved in cell wall biosynthesis</fullName>
    </submittedName>
</protein>